<proteinExistence type="predicted"/>
<evidence type="ECO:0000313" key="4">
    <source>
        <dbReference type="EMBL" id="TGE36740.1"/>
    </source>
</evidence>
<dbReference type="SUPFAM" id="SSF54637">
    <property type="entry name" value="Thioesterase/thiol ester dehydrase-isomerase"/>
    <property type="match status" value="1"/>
</dbReference>
<name>A0A4Z0R1W4_9FIRM</name>
<dbReference type="InterPro" id="IPR029069">
    <property type="entry name" value="HotDog_dom_sf"/>
</dbReference>
<evidence type="ECO:0000256" key="1">
    <source>
        <dbReference type="PIRSR" id="PIRSR014972-1"/>
    </source>
</evidence>
<keyword evidence="5" id="KW-1185">Reference proteome</keyword>
<evidence type="ECO:0000256" key="2">
    <source>
        <dbReference type="PIRSR" id="PIRSR014972-2"/>
    </source>
</evidence>
<feature type="binding site" evidence="2">
    <location>
        <position position="76"/>
    </location>
    <ligand>
        <name>CoA</name>
        <dbReference type="ChEBI" id="CHEBI:57287"/>
    </ligand>
</feature>
<feature type="active site" evidence="1">
    <location>
        <position position="59"/>
    </location>
</feature>
<accession>A0A4Z0R1W4</accession>
<feature type="active site" evidence="1">
    <location>
        <position position="51"/>
    </location>
</feature>
<dbReference type="PANTHER" id="PTHR36934:SF1">
    <property type="entry name" value="THIOESTERASE DOMAIN-CONTAINING PROTEIN"/>
    <property type="match status" value="1"/>
</dbReference>
<sequence>MFYDKIRLKYNYKDVFVLNMQLGLRGRAQTTVTSFNTAKAMGSGILDVFATPAMVALMEQAAVNCLELPEGQSSVGTSLNITHIAATPLGSVVSATAELIEIDRRRLVFKVSACDEAGKIGDGKHERFIIDVAPFLAKAQSRKQVL</sequence>
<feature type="active site" evidence="1">
    <location>
        <position position="83"/>
    </location>
</feature>
<gene>
    <name evidence="4" type="ORF">E4K67_16615</name>
</gene>
<dbReference type="Pfam" id="PF22636">
    <property type="entry name" value="FlK"/>
    <property type="match status" value="1"/>
</dbReference>
<reference evidence="4 5" key="1">
    <citation type="submission" date="2019-03" db="EMBL/GenBank/DDBJ databases">
        <title>Draft Genome Sequence of Desulfosporosinus fructosivorans Strain 63.6F, Isolated from Marine Sediment in the Baltic Sea.</title>
        <authorList>
            <person name="Hausmann B."/>
            <person name="Vandieken V."/>
            <person name="Pjevac P."/>
            <person name="Schreck K."/>
            <person name="Herbold C.W."/>
            <person name="Loy A."/>
        </authorList>
    </citation>
    <scope>NUCLEOTIDE SEQUENCE [LARGE SCALE GENOMIC DNA]</scope>
    <source>
        <strain evidence="4 5">63.6F</strain>
    </source>
</reference>
<feature type="binding site" evidence="2">
    <location>
        <position position="76"/>
    </location>
    <ligand>
        <name>substrate</name>
    </ligand>
</feature>
<dbReference type="EMBL" id="SPQQ01000006">
    <property type="protein sequence ID" value="TGE36740.1"/>
    <property type="molecule type" value="Genomic_DNA"/>
</dbReference>
<dbReference type="PANTHER" id="PTHR36934">
    <property type="entry name" value="BLR0278 PROTEIN"/>
    <property type="match status" value="1"/>
</dbReference>
<comment type="caution">
    <text evidence="4">The sequence shown here is derived from an EMBL/GenBank/DDBJ whole genome shotgun (WGS) entry which is preliminary data.</text>
</comment>
<evidence type="ECO:0000259" key="3">
    <source>
        <dbReference type="Pfam" id="PF22636"/>
    </source>
</evidence>
<protein>
    <submittedName>
        <fullName evidence="4">Thioesterase</fullName>
    </submittedName>
</protein>
<dbReference type="InterPro" id="IPR025540">
    <property type="entry name" value="FlK"/>
</dbReference>
<feature type="binding site" evidence="2">
    <location>
        <position position="127"/>
    </location>
    <ligand>
        <name>substrate</name>
    </ligand>
</feature>
<dbReference type="AlphaFoldDB" id="A0A4Z0R1W4"/>
<feature type="domain" description="Fluoroacetyl-CoA-specific thioesterase-like" evidence="3">
    <location>
        <begin position="32"/>
        <end position="132"/>
    </location>
</feature>
<dbReference type="OrthoDB" id="6902891at2"/>
<dbReference type="PIRSF" id="PIRSF014972">
    <property type="entry name" value="FlK"/>
    <property type="match status" value="1"/>
</dbReference>
<organism evidence="4 5">
    <name type="scientific">Desulfosporosinus fructosivorans</name>
    <dbReference type="NCBI Taxonomy" id="2018669"/>
    <lineage>
        <taxon>Bacteria</taxon>
        <taxon>Bacillati</taxon>
        <taxon>Bacillota</taxon>
        <taxon>Clostridia</taxon>
        <taxon>Eubacteriales</taxon>
        <taxon>Desulfitobacteriaceae</taxon>
        <taxon>Desulfosporosinus</taxon>
    </lineage>
</organism>
<dbReference type="Proteomes" id="UP000298460">
    <property type="component" value="Unassembled WGS sequence"/>
</dbReference>
<evidence type="ECO:0000313" key="5">
    <source>
        <dbReference type="Proteomes" id="UP000298460"/>
    </source>
</evidence>
<dbReference type="Gene3D" id="3.10.129.10">
    <property type="entry name" value="Hotdog Thioesterase"/>
    <property type="match status" value="1"/>
</dbReference>
<dbReference type="InterPro" id="IPR054485">
    <property type="entry name" value="FlK-like_dom"/>
</dbReference>